<proteinExistence type="predicted"/>
<name>A0A9W4W769_9PEZI</name>
<evidence type="ECO:0000256" key="1">
    <source>
        <dbReference type="SAM" id="MobiDB-lite"/>
    </source>
</evidence>
<evidence type="ECO:0000313" key="3">
    <source>
        <dbReference type="Proteomes" id="UP001152533"/>
    </source>
</evidence>
<organism evidence="2 3">
    <name type="scientific">Colletotrichum noveboracense</name>
    <dbReference type="NCBI Taxonomy" id="2664923"/>
    <lineage>
        <taxon>Eukaryota</taxon>
        <taxon>Fungi</taxon>
        <taxon>Dikarya</taxon>
        <taxon>Ascomycota</taxon>
        <taxon>Pezizomycotina</taxon>
        <taxon>Sordariomycetes</taxon>
        <taxon>Hypocreomycetidae</taxon>
        <taxon>Glomerellales</taxon>
        <taxon>Glomerellaceae</taxon>
        <taxon>Colletotrichum</taxon>
        <taxon>Colletotrichum gloeosporioides species complex</taxon>
    </lineage>
</organism>
<protein>
    <submittedName>
        <fullName evidence="2">Uncharacterized protein</fullName>
    </submittedName>
</protein>
<dbReference type="Proteomes" id="UP001152533">
    <property type="component" value="Unassembled WGS sequence"/>
</dbReference>
<evidence type="ECO:0000313" key="2">
    <source>
        <dbReference type="EMBL" id="CAI0645463.1"/>
    </source>
</evidence>
<sequence>MSFITDQPPAQAETMTGLCGLPMELLLMTYSFIPAPYTGKRILDEIARAQSNSAAVAHDISKHIRRDRAGLVNLALTCKRLSTLPLESTWRETNFGFYAKDSQEAIFLMIRFLWKVRKYTAQFSSIRKLFIYVDEAHATPAEIPEDSRDFVIQALESIGFDYDRVIPGNSWHSEVKLSEAIQMDDSEALMGTLLLAIILHLPRVDDMAFNVTPYTWKYLQEFYKGCMDRRLVTQSLNSSSDDTGTRDAEGDGSDVEQNASARGPTGHRQMYAPLNTVRSFSFRNPQRTEIDWLMCNRAYDCLFPLAPGAEVYSHGYDRSEVCIFDDCKSLRGQLTPNLTSIVLVKMLMGPEALRQTLSDCRQLTKFIYVAQGEVAHNDRDLTAGDVIEALEVHAKTLRTICIDCRSLRKVHPIKSLETFTALENLWLHVDSFFEFKQGGACDPETLIVRSYMSASIGSVPSMCRNIQEKLLGLAANYSTFASGNDSRLSDYEIIHPAFHSLPASLKKFHLSGPVRFLLSDLVSMWEKHASQHPIQRLPNVLAIDEAAQDRPTKHLLQCGNIHGLNIKFEIDPLPQLW</sequence>
<feature type="region of interest" description="Disordered" evidence="1">
    <location>
        <begin position="236"/>
        <end position="268"/>
    </location>
</feature>
<comment type="caution">
    <text evidence="2">The sequence shown here is derived from an EMBL/GenBank/DDBJ whole genome shotgun (WGS) entry which is preliminary data.</text>
</comment>
<dbReference type="AlphaFoldDB" id="A0A9W4W769"/>
<dbReference type="EMBL" id="CAMGZC010000244">
    <property type="protein sequence ID" value="CAI0645463.1"/>
    <property type="molecule type" value="Genomic_DNA"/>
</dbReference>
<reference evidence="2" key="1">
    <citation type="submission" date="2022-08" db="EMBL/GenBank/DDBJ databases">
        <authorList>
            <person name="Giroux E."/>
            <person name="Giroux E."/>
        </authorList>
    </citation>
    <scope>NUCLEOTIDE SEQUENCE</scope>
    <source>
        <strain evidence="2">H1091258</strain>
    </source>
</reference>
<keyword evidence="3" id="KW-1185">Reference proteome</keyword>
<gene>
    <name evidence="2" type="ORF">CGXH109_LOCUS45514</name>
</gene>
<accession>A0A9W4W769</accession>